<protein>
    <submittedName>
        <fullName evidence="2">Uncharacterized protein</fullName>
    </submittedName>
</protein>
<gene>
    <name evidence="2" type="ORF">METZ01_LOCUS211733</name>
</gene>
<reference evidence="2" key="1">
    <citation type="submission" date="2018-05" db="EMBL/GenBank/DDBJ databases">
        <authorList>
            <person name="Lanie J.A."/>
            <person name="Ng W.-L."/>
            <person name="Kazmierczak K.M."/>
            <person name="Andrzejewski T.M."/>
            <person name="Davidsen T.M."/>
            <person name="Wayne K.J."/>
            <person name="Tettelin H."/>
            <person name="Glass J.I."/>
            <person name="Rusch D."/>
            <person name="Podicherti R."/>
            <person name="Tsui H.-C.T."/>
            <person name="Winkler M.E."/>
        </authorList>
    </citation>
    <scope>NUCLEOTIDE SEQUENCE</scope>
</reference>
<feature type="region of interest" description="Disordered" evidence="1">
    <location>
        <begin position="1"/>
        <end position="23"/>
    </location>
</feature>
<evidence type="ECO:0000256" key="1">
    <source>
        <dbReference type="SAM" id="MobiDB-lite"/>
    </source>
</evidence>
<dbReference type="AlphaFoldDB" id="A0A382F881"/>
<sequence>MDGNATPALSSQFRAPLDRTGGC</sequence>
<dbReference type="EMBL" id="UINC01048399">
    <property type="protein sequence ID" value="SVB58879.1"/>
    <property type="molecule type" value="Genomic_DNA"/>
</dbReference>
<organism evidence="2">
    <name type="scientific">marine metagenome</name>
    <dbReference type="NCBI Taxonomy" id="408172"/>
    <lineage>
        <taxon>unclassified sequences</taxon>
        <taxon>metagenomes</taxon>
        <taxon>ecological metagenomes</taxon>
    </lineage>
</organism>
<proteinExistence type="predicted"/>
<name>A0A382F881_9ZZZZ</name>
<evidence type="ECO:0000313" key="2">
    <source>
        <dbReference type="EMBL" id="SVB58879.1"/>
    </source>
</evidence>
<accession>A0A382F881</accession>